<protein>
    <recommendedName>
        <fullName evidence="3">histidine kinase</fullName>
        <ecNumber evidence="3">2.7.13.3</ecNumber>
    </recommendedName>
</protein>
<dbReference type="GO" id="GO:0000155">
    <property type="term" value="F:phosphorelay sensor kinase activity"/>
    <property type="evidence" value="ECO:0007669"/>
    <property type="project" value="InterPro"/>
</dbReference>
<dbReference type="Gene3D" id="3.30.565.10">
    <property type="entry name" value="Histidine kinase-like ATPase, C-terminal domain"/>
    <property type="match status" value="1"/>
</dbReference>
<evidence type="ECO:0000256" key="1">
    <source>
        <dbReference type="ARBA" id="ARBA00000085"/>
    </source>
</evidence>
<keyword evidence="14" id="KW-1185">Reference proteome</keyword>
<dbReference type="PRINTS" id="PR00344">
    <property type="entry name" value="BCTRLSENSOR"/>
</dbReference>
<dbReference type="Proteomes" id="UP000525923">
    <property type="component" value="Unassembled WGS sequence"/>
</dbReference>
<evidence type="ECO:0000256" key="11">
    <source>
        <dbReference type="SAM" id="Phobius"/>
    </source>
</evidence>
<keyword evidence="6" id="KW-0547">Nucleotide-binding</keyword>
<comment type="subcellular location">
    <subcellularLocation>
        <location evidence="2">Cell membrane</location>
        <topology evidence="2">Multi-pass membrane protein</topology>
    </subcellularLocation>
</comment>
<evidence type="ECO:0000256" key="5">
    <source>
        <dbReference type="ARBA" id="ARBA00022679"/>
    </source>
</evidence>
<keyword evidence="11" id="KW-0812">Transmembrane</keyword>
<dbReference type="RefSeq" id="WP_221300983.1">
    <property type="nucleotide sequence ID" value="NZ_JACHHE010000007.1"/>
</dbReference>
<dbReference type="Pfam" id="PF00512">
    <property type="entry name" value="HisKA"/>
    <property type="match status" value="1"/>
</dbReference>
<dbReference type="Gene3D" id="1.10.287.130">
    <property type="match status" value="1"/>
</dbReference>
<comment type="catalytic activity">
    <reaction evidence="1">
        <text>ATP + protein L-histidine = ADP + protein N-phospho-L-histidine.</text>
        <dbReference type="EC" id="2.7.13.3"/>
    </reaction>
</comment>
<dbReference type="PANTHER" id="PTHR43711">
    <property type="entry name" value="TWO-COMPONENT HISTIDINE KINASE"/>
    <property type="match status" value="1"/>
</dbReference>
<evidence type="ECO:0000256" key="4">
    <source>
        <dbReference type="ARBA" id="ARBA00022553"/>
    </source>
</evidence>
<dbReference type="EMBL" id="JACHHE010000007">
    <property type="protein sequence ID" value="MBB5181199.1"/>
    <property type="molecule type" value="Genomic_DNA"/>
</dbReference>
<dbReference type="FunFam" id="3.30.565.10:FF:000006">
    <property type="entry name" value="Sensor histidine kinase WalK"/>
    <property type="match status" value="1"/>
</dbReference>
<dbReference type="PROSITE" id="PS50109">
    <property type="entry name" value="HIS_KIN"/>
    <property type="match status" value="1"/>
</dbReference>
<evidence type="ECO:0000259" key="12">
    <source>
        <dbReference type="PROSITE" id="PS50109"/>
    </source>
</evidence>
<feature type="transmembrane region" description="Helical" evidence="11">
    <location>
        <begin position="21"/>
        <end position="47"/>
    </location>
</feature>
<evidence type="ECO:0000256" key="2">
    <source>
        <dbReference type="ARBA" id="ARBA00004651"/>
    </source>
</evidence>
<dbReference type="CDD" id="cd00075">
    <property type="entry name" value="HATPase"/>
    <property type="match status" value="1"/>
</dbReference>
<dbReference type="Pfam" id="PF02518">
    <property type="entry name" value="HATPase_c"/>
    <property type="match status" value="1"/>
</dbReference>
<evidence type="ECO:0000256" key="8">
    <source>
        <dbReference type="ARBA" id="ARBA00022840"/>
    </source>
</evidence>
<evidence type="ECO:0000256" key="3">
    <source>
        <dbReference type="ARBA" id="ARBA00012438"/>
    </source>
</evidence>
<dbReference type="InterPro" id="IPR003661">
    <property type="entry name" value="HisK_dim/P_dom"/>
</dbReference>
<evidence type="ECO:0000256" key="7">
    <source>
        <dbReference type="ARBA" id="ARBA00022777"/>
    </source>
</evidence>
<keyword evidence="8" id="KW-0067">ATP-binding</keyword>
<dbReference type="GO" id="GO:0005886">
    <property type="term" value="C:plasma membrane"/>
    <property type="evidence" value="ECO:0007669"/>
    <property type="project" value="UniProtKB-SubCell"/>
</dbReference>
<gene>
    <name evidence="13" type="ORF">HNQ44_002664</name>
</gene>
<feature type="transmembrane region" description="Helical" evidence="11">
    <location>
        <begin position="184"/>
        <end position="206"/>
    </location>
</feature>
<dbReference type="InterPro" id="IPR004358">
    <property type="entry name" value="Sig_transdc_His_kin-like_C"/>
</dbReference>
<keyword evidence="4" id="KW-0597">Phosphoprotein</keyword>
<dbReference type="InterPro" id="IPR050736">
    <property type="entry name" value="Sensor_HK_Regulatory"/>
</dbReference>
<organism evidence="13 14">
    <name type="scientific">Planococcus koreensis</name>
    <dbReference type="NCBI Taxonomy" id="112331"/>
    <lineage>
        <taxon>Bacteria</taxon>
        <taxon>Bacillati</taxon>
        <taxon>Bacillota</taxon>
        <taxon>Bacilli</taxon>
        <taxon>Bacillales</taxon>
        <taxon>Caryophanaceae</taxon>
        <taxon>Planococcus</taxon>
    </lineage>
</organism>
<keyword evidence="5" id="KW-0808">Transferase</keyword>
<sequence length="471" mass="53667">MKKPDANKTKSKDVFSRTRNRLTLFYSLAIIAFLFVFVLFTLSVFYVELKQDQEKTLTLLSDREVSMAERALYGSGGAWREQERRVLAENHVFYYITDNSGDLMINQDDYEELRFLYLDLIDDWVTEDIEIKRFPIDIPKDDPLFADFQDFEREVLVLARPVYHDGNRIAMMYMGIDNSFYKSVMQWLIIVFSGVALLFALIGVLLSRWMAKRAMIPVEQAYNVQREFVSNASHELRTPLSVILSAVEALEMESGNSPFSKKIQTTLKHEVKRMSKLITELLALARSDSDQAVLEVKKEWFNFRPAAAQVMASLSELSARKGIQLELDANDEIFVQGDSDRLTQLLYILGENAIKYTPSGGKVQIALSVEHKKRQGELSLTVKDNGIGMAPGDRDKIFERFYRADKARSRKEGGYGLGLSIAKSIVDMQGGTIGVDSTEGEGTVFKVHIPFGALPEELQKRNVYFTEKEME</sequence>
<dbReference type="InterPro" id="IPR036097">
    <property type="entry name" value="HisK_dim/P_sf"/>
</dbReference>
<evidence type="ECO:0000313" key="13">
    <source>
        <dbReference type="EMBL" id="MBB5181199.1"/>
    </source>
</evidence>
<evidence type="ECO:0000256" key="6">
    <source>
        <dbReference type="ARBA" id="ARBA00022741"/>
    </source>
</evidence>
<dbReference type="SUPFAM" id="SSF47384">
    <property type="entry name" value="Homodimeric domain of signal transducing histidine kinase"/>
    <property type="match status" value="1"/>
</dbReference>
<evidence type="ECO:0000256" key="9">
    <source>
        <dbReference type="ARBA" id="ARBA00023012"/>
    </source>
</evidence>
<keyword evidence="11" id="KW-1133">Transmembrane helix</keyword>
<evidence type="ECO:0000313" key="14">
    <source>
        <dbReference type="Proteomes" id="UP000525923"/>
    </source>
</evidence>
<dbReference type="EC" id="2.7.13.3" evidence="3"/>
<keyword evidence="10 11" id="KW-0472">Membrane</keyword>
<dbReference type="InterPro" id="IPR003594">
    <property type="entry name" value="HATPase_dom"/>
</dbReference>
<dbReference type="InterPro" id="IPR036890">
    <property type="entry name" value="HATPase_C_sf"/>
</dbReference>
<proteinExistence type="predicted"/>
<dbReference type="SMART" id="SM00387">
    <property type="entry name" value="HATPase_c"/>
    <property type="match status" value="1"/>
</dbReference>
<feature type="domain" description="Histidine kinase" evidence="12">
    <location>
        <begin position="231"/>
        <end position="453"/>
    </location>
</feature>
<dbReference type="SMART" id="SM00388">
    <property type="entry name" value="HisKA"/>
    <property type="match status" value="1"/>
</dbReference>
<dbReference type="GO" id="GO:0005524">
    <property type="term" value="F:ATP binding"/>
    <property type="evidence" value="ECO:0007669"/>
    <property type="project" value="UniProtKB-KW"/>
</dbReference>
<name>A0A7W8CUP2_9BACL</name>
<evidence type="ECO:0000256" key="10">
    <source>
        <dbReference type="ARBA" id="ARBA00023136"/>
    </source>
</evidence>
<dbReference type="FunFam" id="1.10.287.130:FF:000001">
    <property type="entry name" value="Two-component sensor histidine kinase"/>
    <property type="match status" value="1"/>
</dbReference>
<accession>A0A7W8CUP2</accession>
<dbReference type="PANTHER" id="PTHR43711:SF28">
    <property type="entry name" value="SENSOR HISTIDINE KINASE YXDK"/>
    <property type="match status" value="1"/>
</dbReference>
<comment type="caution">
    <text evidence="13">The sequence shown here is derived from an EMBL/GenBank/DDBJ whole genome shotgun (WGS) entry which is preliminary data.</text>
</comment>
<keyword evidence="7 13" id="KW-0418">Kinase</keyword>
<dbReference type="CDD" id="cd00082">
    <property type="entry name" value="HisKA"/>
    <property type="match status" value="1"/>
</dbReference>
<dbReference type="AlphaFoldDB" id="A0A7W8CUP2"/>
<dbReference type="InterPro" id="IPR005467">
    <property type="entry name" value="His_kinase_dom"/>
</dbReference>
<keyword evidence="9" id="KW-0902">Two-component regulatory system</keyword>
<reference evidence="13 14" key="1">
    <citation type="submission" date="2020-08" db="EMBL/GenBank/DDBJ databases">
        <title>Genomic Encyclopedia of Type Strains, Phase IV (KMG-IV): sequencing the most valuable type-strain genomes for metagenomic binning, comparative biology and taxonomic classification.</title>
        <authorList>
            <person name="Goeker M."/>
        </authorList>
    </citation>
    <scope>NUCLEOTIDE SEQUENCE [LARGE SCALE GENOMIC DNA]</scope>
    <source>
        <strain evidence="13 14">DSM 15895</strain>
    </source>
</reference>
<dbReference type="SUPFAM" id="SSF55874">
    <property type="entry name" value="ATPase domain of HSP90 chaperone/DNA topoisomerase II/histidine kinase"/>
    <property type="match status" value="1"/>
</dbReference>